<dbReference type="Gene3D" id="2.60.120.260">
    <property type="entry name" value="Galactose-binding domain-like"/>
    <property type="match status" value="1"/>
</dbReference>
<evidence type="ECO:0000313" key="5">
    <source>
        <dbReference type="Proteomes" id="UP001199816"/>
    </source>
</evidence>
<dbReference type="Pfam" id="PF17166">
    <property type="entry name" value="DUF5126"/>
    <property type="match status" value="1"/>
</dbReference>
<feature type="domain" description="DUF5126" evidence="3">
    <location>
        <begin position="123"/>
        <end position="224"/>
    </location>
</feature>
<proteinExistence type="predicted"/>
<dbReference type="PROSITE" id="PS51257">
    <property type="entry name" value="PROKAR_LIPOPROTEIN"/>
    <property type="match status" value="1"/>
</dbReference>
<feature type="domain" description="DUF5000" evidence="2">
    <location>
        <begin position="249"/>
        <end position="427"/>
    </location>
</feature>
<reference evidence="4 5" key="1">
    <citation type="submission" date="2021-11" db="EMBL/GenBank/DDBJ databases">
        <title>Genomic of Niabella pedocola.</title>
        <authorList>
            <person name="Wu T."/>
        </authorList>
    </citation>
    <scope>NUCLEOTIDE SEQUENCE [LARGE SCALE GENOMIC DNA]</scope>
    <source>
        <strain evidence="4 5">JCM 31011</strain>
    </source>
</reference>
<dbReference type="InterPro" id="IPR032527">
    <property type="entry name" value="DUF4959"/>
</dbReference>
<evidence type="ECO:0000259" key="1">
    <source>
        <dbReference type="Pfam" id="PF16323"/>
    </source>
</evidence>
<dbReference type="InterPro" id="IPR033431">
    <property type="entry name" value="DUF5126"/>
</dbReference>
<gene>
    <name evidence="4" type="ORF">LQ567_06750</name>
</gene>
<evidence type="ECO:0000313" key="4">
    <source>
        <dbReference type="EMBL" id="MCD2422455.1"/>
    </source>
</evidence>
<comment type="caution">
    <text evidence="4">The sequence shown here is derived from an EMBL/GenBank/DDBJ whole genome shotgun (WGS) entry which is preliminary data.</text>
</comment>
<dbReference type="Proteomes" id="UP001199816">
    <property type="component" value="Unassembled WGS sequence"/>
</dbReference>
<evidence type="ECO:0000259" key="2">
    <source>
        <dbReference type="Pfam" id="PF16391"/>
    </source>
</evidence>
<organism evidence="4 5">
    <name type="scientific">Niabella pedocola</name>
    <dbReference type="NCBI Taxonomy" id="1752077"/>
    <lineage>
        <taxon>Bacteria</taxon>
        <taxon>Pseudomonadati</taxon>
        <taxon>Bacteroidota</taxon>
        <taxon>Chitinophagia</taxon>
        <taxon>Chitinophagales</taxon>
        <taxon>Chitinophagaceae</taxon>
        <taxon>Niabella</taxon>
    </lineage>
</organism>
<name>A0ABS8PNL0_9BACT</name>
<dbReference type="InterPro" id="IPR032164">
    <property type="entry name" value="DUF5000"/>
</dbReference>
<feature type="domain" description="DUF4959" evidence="1">
    <location>
        <begin position="18"/>
        <end position="120"/>
    </location>
</feature>
<sequence length="434" mass="49192">MKKYSFIIVMMVFSLFLSCRKEKEKAPGPWNAGTVAVKKITPINGGAIIEYSVPDDGNLLYVMAEYERNGKIFVEKSSVYKNSLTIEGFNLPEKAKVKAKIYKVNKEEQRSEPLEIEFEPLEGLVSLAKESLQLQPGFGGIVANWKNLASTQLGVRMMVPDEITKMLNTKEMYFTTAPDDKRAFRGFEPKPTNVAVTFEDKWGNISDTVFYSTTPFFETIVPKPYADYRANIPYDNTSNLSGRTTSTLWDNIVNTQSHGWLTANGSSGLSITIDLKQVVKLSRIVIHGYHKDAVYGQVNIQQFEAWGTDKIDFARLTDRPYWLDSLSVRWAALSTTPWFVDPTTVIPVKTFKDDWQYLGWHAIPRYDLMVPPDNQAALNLAANGTEYEMPIDAKPVRFVRIFVRQVSNLMPPPSNNYFSMGEITFYGDNTVPQN</sequence>
<keyword evidence="5" id="KW-1185">Reference proteome</keyword>
<accession>A0ABS8PNL0</accession>
<dbReference type="RefSeq" id="WP_231003467.1">
    <property type="nucleotide sequence ID" value="NZ_JAJNEC010000004.1"/>
</dbReference>
<dbReference type="EMBL" id="JAJNEC010000004">
    <property type="protein sequence ID" value="MCD2422455.1"/>
    <property type="molecule type" value="Genomic_DNA"/>
</dbReference>
<dbReference type="Pfam" id="PF16391">
    <property type="entry name" value="DUF5000"/>
    <property type="match status" value="1"/>
</dbReference>
<evidence type="ECO:0000259" key="3">
    <source>
        <dbReference type="Pfam" id="PF17166"/>
    </source>
</evidence>
<protein>
    <submittedName>
        <fullName evidence="4">DUF4959 domain-containing protein</fullName>
    </submittedName>
</protein>
<dbReference type="Pfam" id="PF16323">
    <property type="entry name" value="DUF4959"/>
    <property type="match status" value="1"/>
</dbReference>